<dbReference type="KEGG" id="msar:MSAR_37590"/>
<accession>A0A7I7SV83</accession>
<dbReference type="EMBL" id="AP022595">
    <property type="protein sequence ID" value="BBY60623.1"/>
    <property type="molecule type" value="Genomic_DNA"/>
</dbReference>
<name>A0A7I7SV83_9MYCO</name>
<keyword evidence="3" id="KW-1185">Reference proteome</keyword>
<sequence length="73" mass="8377">MQWHAMYGMSMKPVPQTWEDFCAHWDRVCRDELEINKATLKIFGIRIPKPGTPGDEVALRLPAGRGTRFYGTP</sequence>
<reference evidence="2 3" key="1">
    <citation type="journal article" date="2019" name="Emerg. Microbes Infect.">
        <title>Comprehensive subspecies identification of 175 nontuberculous mycobacteria species based on 7547 genomic profiles.</title>
        <authorList>
            <person name="Matsumoto Y."/>
            <person name="Kinjo T."/>
            <person name="Motooka D."/>
            <person name="Nabeya D."/>
            <person name="Jung N."/>
            <person name="Uechi K."/>
            <person name="Horii T."/>
            <person name="Iida T."/>
            <person name="Fujita J."/>
            <person name="Nakamura S."/>
        </authorList>
    </citation>
    <scope>NUCLEOTIDE SEQUENCE [LARGE SCALE GENOMIC DNA]</scope>
    <source>
        <strain evidence="2 3">JCM 30395</strain>
    </source>
</reference>
<evidence type="ECO:0000313" key="2">
    <source>
        <dbReference type="EMBL" id="BBY60623.1"/>
    </source>
</evidence>
<protein>
    <recommendedName>
        <fullName evidence="1">ER-bound oxygenase mpaB/mpaB'/Rubber oxygenase catalytic domain-containing protein</fullName>
    </recommendedName>
</protein>
<proteinExistence type="predicted"/>
<dbReference type="GO" id="GO:0016491">
    <property type="term" value="F:oxidoreductase activity"/>
    <property type="evidence" value="ECO:0007669"/>
    <property type="project" value="InterPro"/>
</dbReference>
<dbReference type="InterPro" id="IPR018713">
    <property type="entry name" value="MPAB/Lcp_cat_dom"/>
</dbReference>
<organism evidence="2 3">
    <name type="scientific">Mycolicibacterium sarraceniae</name>
    <dbReference type="NCBI Taxonomy" id="1534348"/>
    <lineage>
        <taxon>Bacteria</taxon>
        <taxon>Bacillati</taxon>
        <taxon>Actinomycetota</taxon>
        <taxon>Actinomycetes</taxon>
        <taxon>Mycobacteriales</taxon>
        <taxon>Mycobacteriaceae</taxon>
        <taxon>Mycolicibacterium</taxon>
    </lineage>
</organism>
<feature type="domain" description="ER-bound oxygenase mpaB/mpaB'/Rubber oxygenase catalytic" evidence="1">
    <location>
        <begin position="2"/>
        <end position="46"/>
    </location>
</feature>
<evidence type="ECO:0000313" key="3">
    <source>
        <dbReference type="Proteomes" id="UP000466445"/>
    </source>
</evidence>
<dbReference type="AlphaFoldDB" id="A0A7I7SV83"/>
<dbReference type="Pfam" id="PF09995">
    <property type="entry name" value="MPAB_Lcp_cat"/>
    <property type="match status" value="1"/>
</dbReference>
<gene>
    <name evidence="2" type="ORF">MSAR_37590</name>
</gene>
<dbReference type="Proteomes" id="UP000466445">
    <property type="component" value="Chromosome"/>
</dbReference>
<evidence type="ECO:0000259" key="1">
    <source>
        <dbReference type="Pfam" id="PF09995"/>
    </source>
</evidence>